<dbReference type="InterPro" id="IPR015266">
    <property type="entry name" value="DUF1947"/>
</dbReference>
<accession>A0A7L4PBZ4</accession>
<dbReference type="RefSeq" id="WP_011901441.1">
    <property type="nucleotide sequence ID" value="NZ_JAAVJF010000006.1"/>
</dbReference>
<dbReference type="Pfam" id="PF09183">
    <property type="entry name" value="DUF1947"/>
    <property type="match status" value="1"/>
</dbReference>
<dbReference type="PROSITE" id="PS50890">
    <property type="entry name" value="PUA"/>
    <property type="match status" value="1"/>
</dbReference>
<gene>
    <name evidence="2" type="ORF">HC235_11270</name>
</gene>
<protein>
    <submittedName>
        <fullName evidence="2">DUF1947 domain-containing protein</fullName>
    </submittedName>
</protein>
<dbReference type="Proteomes" id="UP000554766">
    <property type="component" value="Unassembled WGS sequence"/>
</dbReference>
<sequence>MRRIRLSNKEVRELRAANKAMAPILEKADVVEVAQLSEKESIYLIDGEPLFVKVAIPDLGDVIAPTLFLIHKSSKASLLSTYPKAVVDAGAVKRIIDGADVMRPGIKHLDGDFEKGDVVFVTDEKGRVIAMSVALFSRAEIEQMQKGKVLINIHYLGDKIWRASQELAKKTSSE</sequence>
<dbReference type="GeneID" id="5055306"/>
<keyword evidence="3" id="KW-1185">Reference proteome</keyword>
<dbReference type="OMA" id="GVENIHY"/>
<evidence type="ECO:0000259" key="1">
    <source>
        <dbReference type="SMART" id="SM00359"/>
    </source>
</evidence>
<evidence type="ECO:0000313" key="3">
    <source>
        <dbReference type="Proteomes" id="UP000554766"/>
    </source>
</evidence>
<name>A0A7L4PBZ4_9CREN</name>
<dbReference type="InterPro" id="IPR004521">
    <property type="entry name" value="Uncharacterised_CHP00451"/>
</dbReference>
<dbReference type="PANTHER" id="PTHR22798:SF0">
    <property type="entry name" value="MALIGNANT T-CELL-AMPLIFIED SEQUENCE 1"/>
    <property type="match status" value="1"/>
</dbReference>
<dbReference type="NCBIfam" id="TIGR00451">
    <property type="entry name" value="unchar_dom_2"/>
    <property type="match status" value="1"/>
</dbReference>
<reference evidence="2 3" key="1">
    <citation type="journal article" date="2020" name="Nat. Commun.">
        <title>The structures of two archaeal type IV pili illuminate evolutionary relationships.</title>
        <authorList>
            <person name="Wang F."/>
            <person name="Baquero D.P."/>
            <person name="Su Z."/>
            <person name="Beltran L.C."/>
            <person name="Prangishvili D."/>
            <person name="Krupovic M."/>
            <person name="Egelman E.H."/>
        </authorList>
    </citation>
    <scope>NUCLEOTIDE SEQUENCE [LARGE SCALE GENOMIC DNA]</scope>
    <source>
        <strain evidence="2 3">2GA</strain>
    </source>
</reference>
<comment type="caution">
    <text evidence="2">The sequence shown here is derived from an EMBL/GenBank/DDBJ whole genome shotgun (WGS) entry which is preliminary data.</text>
</comment>
<feature type="domain" description="PUA" evidence="1">
    <location>
        <begin position="83"/>
        <end position="157"/>
    </location>
</feature>
<dbReference type="InterPro" id="IPR016437">
    <property type="entry name" value="MCT-1/Tma20"/>
</dbReference>
<dbReference type="GO" id="GO:0001731">
    <property type="term" value="P:formation of translation preinitiation complex"/>
    <property type="evidence" value="ECO:0007669"/>
    <property type="project" value="TreeGrafter"/>
</dbReference>
<dbReference type="EMBL" id="JAAVJF010000006">
    <property type="protein sequence ID" value="NYR16495.1"/>
    <property type="molecule type" value="Genomic_DNA"/>
</dbReference>
<dbReference type="AlphaFoldDB" id="A0A7L4PBZ4"/>
<dbReference type="Gene3D" id="3.10.450.120">
    <property type="entry name" value="Pre-PUA domain, domain 1"/>
    <property type="match status" value="1"/>
</dbReference>
<dbReference type="CDD" id="cd21154">
    <property type="entry name" value="PUA_MJ1432-like"/>
    <property type="match status" value="1"/>
</dbReference>
<dbReference type="Pfam" id="PF01472">
    <property type="entry name" value="PUA"/>
    <property type="match status" value="1"/>
</dbReference>
<dbReference type="PIRSF" id="PIRSF005067">
    <property type="entry name" value="Tma_RNA-bind_prd"/>
    <property type="match status" value="1"/>
</dbReference>
<proteinExistence type="predicted"/>
<dbReference type="NCBIfam" id="TIGR03684">
    <property type="entry name" value="arCOG00985"/>
    <property type="match status" value="1"/>
</dbReference>
<dbReference type="PANTHER" id="PTHR22798">
    <property type="entry name" value="MCT-1 PROTEIN"/>
    <property type="match status" value="1"/>
</dbReference>
<evidence type="ECO:0000313" key="2">
    <source>
        <dbReference type="EMBL" id="NYR16495.1"/>
    </source>
</evidence>
<dbReference type="GO" id="GO:0003723">
    <property type="term" value="F:RNA binding"/>
    <property type="evidence" value="ECO:0007669"/>
    <property type="project" value="InterPro"/>
</dbReference>
<dbReference type="InterPro" id="IPR022430">
    <property type="entry name" value="CHP03684"/>
</dbReference>
<dbReference type="InterPro" id="IPR015947">
    <property type="entry name" value="PUA-like_sf"/>
</dbReference>
<dbReference type="Gene3D" id="2.30.130.10">
    <property type="entry name" value="PUA domain"/>
    <property type="match status" value="1"/>
</dbReference>
<dbReference type="InterPro" id="IPR036974">
    <property type="entry name" value="PUA_sf"/>
</dbReference>
<dbReference type="InterPro" id="IPR002478">
    <property type="entry name" value="PUA"/>
</dbReference>
<organism evidence="2 3">
    <name type="scientific">Pyrobaculum arsenaticum</name>
    <dbReference type="NCBI Taxonomy" id="121277"/>
    <lineage>
        <taxon>Archaea</taxon>
        <taxon>Thermoproteota</taxon>
        <taxon>Thermoprotei</taxon>
        <taxon>Thermoproteales</taxon>
        <taxon>Thermoproteaceae</taxon>
        <taxon>Pyrobaculum</taxon>
    </lineage>
</organism>
<dbReference type="SUPFAM" id="SSF88697">
    <property type="entry name" value="PUA domain-like"/>
    <property type="match status" value="1"/>
</dbReference>
<dbReference type="SMART" id="SM00359">
    <property type="entry name" value="PUA"/>
    <property type="match status" value="1"/>
</dbReference>